<evidence type="ECO:0000259" key="8">
    <source>
        <dbReference type="PROSITE" id="PS50071"/>
    </source>
</evidence>
<dbReference type="GO" id="GO:0003677">
    <property type="term" value="F:DNA binding"/>
    <property type="evidence" value="ECO:0007669"/>
    <property type="project" value="UniProtKB-UniRule"/>
</dbReference>
<dbReference type="InterPro" id="IPR020479">
    <property type="entry name" value="HD_metazoa"/>
</dbReference>
<evidence type="ECO:0000256" key="4">
    <source>
        <dbReference type="ARBA" id="ARBA00023242"/>
    </source>
</evidence>
<dbReference type="PANTHER" id="PTHR24327:SF81">
    <property type="entry name" value="HOMEOTIC PROTEIN DISTAL-LESS-RELATED"/>
    <property type="match status" value="1"/>
</dbReference>
<dbReference type="CDD" id="cd00086">
    <property type="entry name" value="homeodomain"/>
    <property type="match status" value="1"/>
</dbReference>
<dbReference type="PROSITE" id="PS50071">
    <property type="entry name" value="HOMEOBOX_2"/>
    <property type="match status" value="1"/>
</dbReference>
<proteinExistence type="evidence at transcript level"/>
<dbReference type="InterPro" id="IPR001356">
    <property type="entry name" value="HD"/>
</dbReference>
<evidence type="ECO:0000256" key="7">
    <source>
        <dbReference type="SAM" id="MobiDB-lite"/>
    </source>
</evidence>
<name>Q9GP87_CIOIN</name>
<evidence type="ECO:0000256" key="3">
    <source>
        <dbReference type="ARBA" id="ARBA00023155"/>
    </source>
</evidence>
<dbReference type="PANTHER" id="PTHR24327">
    <property type="entry name" value="HOMEOBOX PROTEIN"/>
    <property type="match status" value="1"/>
</dbReference>
<accession>Q9GP87</accession>
<keyword evidence="3 5" id="KW-0371">Homeobox</keyword>
<dbReference type="SUPFAM" id="SSF46689">
    <property type="entry name" value="Homeodomain-like"/>
    <property type="match status" value="1"/>
</dbReference>
<dbReference type="SMART" id="SM00389">
    <property type="entry name" value="HOX"/>
    <property type="match status" value="1"/>
</dbReference>
<sequence>MASHQQLMLQLDTHLTGGLMNQYQNCQGIGESVLHQDTNHVLGSDVMLGKGKKKKMRKPRTIYSSLQLQALNRRFQQTQYLALPERAELAATLGLTQTQVKIWFQNRRSKCKKLMKQGIHDKDNPLMSPGSNSSNNNNAGSPGSITSPMMTSMAPNAPPSELGTPGSTANSQEGIIGGIPQPTSWTPPSVEEQTSPIPQNSMSPNHNMTSPHPSGGVNTSPYTMMTSHHGMTSQHHQAMKTEMSSPVPTNGSPSIMTSYPINNGALVHGPITDPRFPGTPPGHPCTTK</sequence>
<keyword evidence="2 5" id="KW-0238">DNA-binding</keyword>
<gene>
    <name evidence="9" type="primary">Dll-C</name>
</gene>
<feature type="region of interest" description="Disordered" evidence="7">
    <location>
        <begin position="119"/>
        <end position="249"/>
    </location>
</feature>
<dbReference type="GO" id="GO:0000981">
    <property type="term" value="F:DNA-binding transcription factor activity, RNA polymerase II-specific"/>
    <property type="evidence" value="ECO:0007669"/>
    <property type="project" value="InterPro"/>
</dbReference>
<dbReference type="EMBL" id="AJ278698">
    <property type="protein sequence ID" value="CAC08327.1"/>
    <property type="molecule type" value="mRNA"/>
</dbReference>
<dbReference type="PROSITE" id="PS00027">
    <property type="entry name" value="HOMEOBOX_1"/>
    <property type="match status" value="1"/>
</dbReference>
<dbReference type="GeneID" id="494411"/>
<dbReference type="Pfam" id="PF00046">
    <property type="entry name" value="Homeodomain"/>
    <property type="match status" value="1"/>
</dbReference>
<accession>A0A1W2VNC2</accession>
<feature type="compositionally biased region" description="Low complexity" evidence="7">
    <location>
        <begin position="125"/>
        <end position="144"/>
    </location>
</feature>
<evidence type="ECO:0000256" key="6">
    <source>
        <dbReference type="RuleBase" id="RU000682"/>
    </source>
</evidence>
<feature type="domain" description="Homeobox" evidence="8">
    <location>
        <begin position="54"/>
        <end position="114"/>
    </location>
</feature>
<dbReference type="CTD" id="494411"/>
<comment type="similarity">
    <text evidence="1">Belongs to the distal-less homeobox family.</text>
</comment>
<dbReference type="OrthoDB" id="6159439at2759"/>
<dbReference type="InterPro" id="IPR050460">
    <property type="entry name" value="Distal-less_Homeobox_TF"/>
</dbReference>
<dbReference type="AlphaFoldDB" id="Q9GP87"/>
<dbReference type="KEGG" id="cin:494411"/>
<evidence type="ECO:0000256" key="2">
    <source>
        <dbReference type="ARBA" id="ARBA00023125"/>
    </source>
</evidence>
<dbReference type="InterPro" id="IPR017970">
    <property type="entry name" value="Homeobox_CS"/>
</dbReference>
<organism evidence="9">
    <name type="scientific">Ciona intestinalis</name>
    <name type="common">Transparent sea squirt</name>
    <name type="synonym">Ascidia intestinalis</name>
    <dbReference type="NCBI Taxonomy" id="7719"/>
    <lineage>
        <taxon>Eukaryota</taxon>
        <taxon>Metazoa</taxon>
        <taxon>Chordata</taxon>
        <taxon>Tunicata</taxon>
        <taxon>Ascidiacea</taxon>
        <taxon>Phlebobranchia</taxon>
        <taxon>Cionidae</taxon>
        <taxon>Ciona</taxon>
    </lineage>
</organism>
<dbReference type="GO" id="GO:0005634">
    <property type="term" value="C:nucleus"/>
    <property type="evidence" value="ECO:0007669"/>
    <property type="project" value="UniProtKB-SubCell"/>
</dbReference>
<dbReference type="Gene3D" id="1.10.10.60">
    <property type="entry name" value="Homeodomain-like"/>
    <property type="match status" value="1"/>
</dbReference>
<dbReference type="InterPro" id="IPR009057">
    <property type="entry name" value="Homeodomain-like_sf"/>
</dbReference>
<feature type="DNA-binding region" description="Homeobox" evidence="5">
    <location>
        <begin position="56"/>
        <end position="115"/>
    </location>
</feature>
<protein>
    <submittedName>
        <fullName evidence="9">Distal-less</fullName>
    </submittedName>
</protein>
<dbReference type="PRINTS" id="PR00031">
    <property type="entry name" value="HTHREPRESSR"/>
</dbReference>
<feature type="compositionally biased region" description="Polar residues" evidence="7">
    <location>
        <begin position="145"/>
        <end position="154"/>
    </location>
</feature>
<evidence type="ECO:0000256" key="1">
    <source>
        <dbReference type="ARBA" id="ARBA00007916"/>
    </source>
</evidence>
<keyword evidence="4 5" id="KW-0539">Nucleus</keyword>
<feature type="compositionally biased region" description="Polar residues" evidence="7">
    <location>
        <begin position="181"/>
        <end position="249"/>
    </location>
</feature>
<dbReference type="RefSeq" id="NP_001027821.1">
    <property type="nucleotide sequence ID" value="NM_001032649.1"/>
</dbReference>
<dbReference type="PRINTS" id="PR00024">
    <property type="entry name" value="HOMEOBOX"/>
</dbReference>
<dbReference type="InterPro" id="IPR000047">
    <property type="entry name" value="HTH_motif"/>
</dbReference>
<dbReference type="FunFam" id="1.10.10.60:FF:000707">
    <property type="entry name" value="Dlx"/>
    <property type="match status" value="1"/>
</dbReference>
<evidence type="ECO:0000256" key="5">
    <source>
        <dbReference type="PROSITE-ProRule" id="PRU00108"/>
    </source>
</evidence>
<reference evidence="9" key="1">
    <citation type="journal article" date="2000" name="Mech. Dev.">
        <title>Identification and developmental expression of three Distal-less homeobox containing genes in the ascidian Ciona intestinalis.</title>
        <authorList>
            <person name="Caracciolo A."/>
            <person name="Di Gregorio A."/>
            <person name="Aniello F."/>
            <person name="Di Lauro R."/>
            <person name="Branno M."/>
        </authorList>
    </citation>
    <scope>NUCLEOTIDE SEQUENCE</scope>
</reference>
<evidence type="ECO:0000313" key="9">
    <source>
        <dbReference type="EMBL" id="CAC08327.1"/>
    </source>
</evidence>
<comment type="subcellular location">
    <subcellularLocation>
        <location evidence="5 6">Nucleus</location>
    </subcellularLocation>
</comment>